<evidence type="ECO:0000313" key="3">
    <source>
        <dbReference type="RefSeq" id="XP_065719785.2"/>
    </source>
</evidence>
<organism evidence="2 3">
    <name type="scientific">Drosophila suzukii</name>
    <name type="common">Spotted-wing drosophila fruit fly</name>
    <dbReference type="NCBI Taxonomy" id="28584"/>
    <lineage>
        <taxon>Eukaryota</taxon>
        <taxon>Metazoa</taxon>
        <taxon>Ecdysozoa</taxon>
        <taxon>Arthropoda</taxon>
        <taxon>Hexapoda</taxon>
        <taxon>Insecta</taxon>
        <taxon>Pterygota</taxon>
        <taxon>Neoptera</taxon>
        <taxon>Endopterygota</taxon>
        <taxon>Diptera</taxon>
        <taxon>Brachycera</taxon>
        <taxon>Muscomorpha</taxon>
        <taxon>Ephydroidea</taxon>
        <taxon>Drosophilidae</taxon>
        <taxon>Drosophila</taxon>
        <taxon>Sophophora</taxon>
    </lineage>
</organism>
<protein>
    <submittedName>
        <fullName evidence="3">Uncharacterized protein isoform X1</fullName>
    </submittedName>
</protein>
<feature type="transmembrane region" description="Helical" evidence="1">
    <location>
        <begin position="123"/>
        <end position="144"/>
    </location>
</feature>
<proteinExistence type="predicted"/>
<keyword evidence="1" id="KW-1133">Transmembrane helix</keyword>
<feature type="transmembrane region" description="Helical" evidence="1">
    <location>
        <begin position="89"/>
        <end position="117"/>
    </location>
</feature>
<dbReference type="Proteomes" id="UP001652628">
    <property type="component" value="Chromosome 2R"/>
</dbReference>
<dbReference type="AlphaFoldDB" id="A0AB40D9E4"/>
<feature type="transmembrane region" description="Helical" evidence="1">
    <location>
        <begin position="27"/>
        <end position="46"/>
    </location>
</feature>
<evidence type="ECO:0000256" key="1">
    <source>
        <dbReference type="SAM" id="Phobius"/>
    </source>
</evidence>
<keyword evidence="1" id="KW-0472">Membrane</keyword>
<reference evidence="3" key="1">
    <citation type="submission" date="2025-08" db="UniProtKB">
        <authorList>
            <consortium name="RefSeq"/>
        </authorList>
    </citation>
    <scope>IDENTIFICATION</scope>
</reference>
<dbReference type="RefSeq" id="XP_065719785.2">
    <property type="nucleotide sequence ID" value="XM_065863713.2"/>
</dbReference>
<evidence type="ECO:0000313" key="2">
    <source>
        <dbReference type="Proteomes" id="UP001652628"/>
    </source>
</evidence>
<gene>
    <name evidence="3" type="primary">LOC108018766</name>
</gene>
<dbReference type="GeneID" id="108018766"/>
<sequence length="158" mass="17819">MLAAPLVKIFVQCAPLLESMCNANPQYCCVFIGVVAILSGFIEGGYKVYQLATLSLSYMALAMVLAWALIIMAAVLLILGAIKKIRFLLLIWIIVSLVCGVALIILKTVIYACYFSYNPDIAYHIFGASYIILFVLLLFLFLYFPYAYRRQLEDELYE</sequence>
<keyword evidence="1" id="KW-0812">Transmembrane</keyword>
<name>A0AB40D9E4_DROSZ</name>
<keyword evidence="2" id="KW-1185">Reference proteome</keyword>
<accession>A0AB40D9E4</accession>
<feature type="transmembrane region" description="Helical" evidence="1">
    <location>
        <begin position="58"/>
        <end position="82"/>
    </location>
</feature>